<feature type="region of interest" description="Disordered" evidence="1">
    <location>
        <begin position="1"/>
        <end position="107"/>
    </location>
</feature>
<protein>
    <submittedName>
        <fullName evidence="2 4">Uncharacterized protein</fullName>
    </submittedName>
</protein>
<dbReference type="AlphaFoldDB" id="A0A0M3J738"/>
<reference evidence="2 3" key="2">
    <citation type="submission" date="2018-11" db="EMBL/GenBank/DDBJ databases">
        <authorList>
            <consortium name="Pathogen Informatics"/>
        </authorList>
    </citation>
    <scope>NUCLEOTIDE SEQUENCE [LARGE SCALE GENOMIC DNA]</scope>
</reference>
<organism evidence="4">
    <name type="scientific">Anisakis simplex</name>
    <name type="common">Herring worm</name>
    <dbReference type="NCBI Taxonomy" id="6269"/>
    <lineage>
        <taxon>Eukaryota</taxon>
        <taxon>Metazoa</taxon>
        <taxon>Ecdysozoa</taxon>
        <taxon>Nematoda</taxon>
        <taxon>Chromadorea</taxon>
        <taxon>Rhabditida</taxon>
        <taxon>Spirurina</taxon>
        <taxon>Ascaridomorpha</taxon>
        <taxon>Ascaridoidea</taxon>
        <taxon>Anisakidae</taxon>
        <taxon>Anisakis</taxon>
        <taxon>Anisakis simplex complex</taxon>
    </lineage>
</organism>
<name>A0A0M3J738_ANISI</name>
<sequence>MELQPDSRETGLNYRSVQSYARYENQQQPPCDIHSTRATLSPAATANDSQVQPRLVMPDYGTLDSARSHMSRPRSFSPLKTPRTPSDTLQKKSRSKSPRKKAAAQITSTIDYLSSQCQTE</sequence>
<evidence type="ECO:0000313" key="3">
    <source>
        <dbReference type="Proteomes" id="UP000267096"/>
    </source>
</evidence>
<accession>A0A0M3J738</accession>
<dbReference type="Proteomes" id="UP000267096">
    <property type="component" value="Unassembled WGS sequence"/>
</dbReference>
<feature type="compositionally biased region" description="Polar residues" evidence="1">
    <location>
        <begin position="13"/>
        <end position="29"/>
    </location>
</feature>
<reference evidence="4" key="1">
    <citation type="submission" date="2017-02" db="UniProtKB">
        <authorList>
            <consortium name="WormBaseParasite"/>
        </authorList>
    </citation>
    <scope>IDENTIFICATION</scope>
</reference>
<gene>
    <name evidence="2" type="ORF">ASIM_LOCUS3223</name>
</gene>
<feature type="compositionally biased region" description="Polar residues" evidence="1">
    <location>
        <begin position="36"/>
        <end position="52"/>
    </location>
</feature>
<feature type="compositionally biased region" description="Basic residues" evidence="1">
    <location>
        <begin position="91"/>
        <end position="102"/>
    </location>
</feature>
<proteinExistence type="predicted"/>
<evidence type="ECO:0000313" key="2">
    <source>
        <dbReference type="EMBL" id="VDK21368.1"/>
    </source>
</evidence>
<dbReference type="WBParaSite" id="ASIM_0000338001-mRNA-1">
    <property type="protein sequence ID" value="ASIM_0000338001-mRNA-1"/>
    <property type="gene ID" value="ASIM_0000338001"/>
</dbReference>
<evidence type="ECO:0000256" key="1">
    <source>
        <dbReference type="SAM" id="MobiDB-lite"/>
    </source>
</evidence>
<keyword evidence="3" id="KW-1185">Reference proteome</keyword>
<dbReference type="EMBL" id="UYRR01004835">
    <property type="protein sequence ID" value="VDK21368.1"/>
    <property type="molecule type" value="Genomic_DNA"/>
</dbReference>
<evidence type="ECO:0000313" key="4">
    <source>
        <dbReference type="WBParaSite" id="ASIM_0000338001-mRNA-1"/>
    </source>
</evidence>